<feature type="transmembrane region" description="Helical" evidence="1">
    <location>
        <begin position="157"/>
        <end position="178"/>
    </location>
</feature>
<feature type="transmembrane region" description="Helical" evidence="1">
    <location>
        <begin position="587"/>
        <end position="609"/>
    </location>
</feature>
<feature type="transmembrane region" description="Helical" evidence="1">
    <location>
        <begin position="227"/>
        <end position="246"/>
    </location>
</feature>
<name>A0A921ZQL2_MANSE</name>
<dbReference type="GO" id="GO:0016747">
    <property type="term" value="F:acyltransferase activity, transferring groups other than amino-acyl groups"/>
    <property type="evidence" value="ECO:0007669"/>
    <property type="project" value="InterPro"/>
</dbReference>
<evidence type="ECO:0000313" key="5">
    <source>
        <dbReference type="Proteomes" id="UP000791440"/>
    </source>
</evidence>
<dbReference type="PANTHER" id="PTHR11161">
    <property type="entry name" value="O-ACYLTRANSFERASE"/>
    <property type="match status" value="1"/>
</dbReference>
<feature type="transmembrane region" description="Helical" evidence="1">
    <location>
        <begin position="513"/>
        <end position="536"/>
    </location>
</feature>
<keyword evidence="2" id="KW-0732">Signal</keyword>
<dbReference type="Proteomes" id="UP000791440">
    <property type="component" value="Unassembled WGS sequence"/>
</dbReference>
<evidence type="ECO:0000256" key="1">
    <source>
        <dbReference type="SAM" id="Phobius"/>
    </source>
</evidence>
<sequence length="646" mass="74015">MPALWTVLTVVLGTWPAEALIFHLNESEYQRMPPLFGLDDYQVCLSEPGGLYCLARLDLYAEPDNQLMRMIQEYSAVVSKHYNHTALDRGICVRRTCADYVGNRTLNRTELEEAISACVNHEILRQYGLKAHLSRLYYCDGPGGNTIDNADVLDWCVAGICAAFITASILGTLYDYVLNFYHEDEKQRGNKYLLSFSAIRNWQWLVTADHGDPRLERLKGFHGARSITNVLIVFGHSISLMGAGFIDSPHTFENTYEQTPYRIIYNGLTIVQVFFVMSGFLFVYNYLIRTEKTKASWKAIPVIMLIRWWRLTPSYAVMVAFTATWLRFLGTGPLWNLYVTSGVVADCRTYWWHHLLFIHNYFPNDKFCAVQSWHIAVDTQLFFVGLLVYVLTRKVARQVMLGILLVLGIVLPALQVWFYDLDGMMLLAPEFLRTMESDTFHYLHVYGHTNLAGYVVGMICGELIYRWQTDGHKITHSLYTKGLWLVVPAIIALLYSGQGFYADGERASLPVRMVYASTNRLVLALIAAFGFIGVVMKSKTILRHLMEWRGWLVPSRLSYSVFLLHFNFIFLLLGLKTSMSPVSYYYMALWHLGITALSYIVAVPFFLLVEAPLNRLMKNILTNFSHLSSNGEVQLPKQEKTQFSRC</sequence>
<dbReference type="EMBL" id="JH668762">
    <property type="protein sequence ID" value="KAG6461603.1"/>
    <property type="molecule type" value="Genomic_DNA"/>
</dbReference>
<reference evidence="4" key="1">
    <citation type="journal article" date="2016" name="Insect Biochem. Mol. Biol.">
        <title>Multifaceted biological insights from a draft genome sequence of the tobacco hornworm moth, Manduca sexta.</title>
        <authorList>
            <person name="Kanost M.R."/>
            <person name="Arrese E.L."/>
            <person name="Cao X."/>
            <person name="Chen Y.R."/>
            <person name="Chellapilla S."/>
            <person name="Goldsmith M.R."/>
            <person name="Grosse-Wilde E."/>
            <person name="Heckel D.G."/>
            <person name="Herndon N."/>
            <person name="Jiang H."/>
            <person name="Papanicolaou A."/>
            <person name="Qu J."/>
            <person name="Soulages J.L."/>
            <person name="Vogel H."/>
            <person name="Walters J."/>
            <person name="Waterhouse R.M."/>
            <person name="Ahn S.J."/>
            <person name="Almeida F.C."/>
            <person name="An C."/>
            <person name="Aqrawi P."/>
            <person name="Bretschneider A."/>
            <person name="Bryant W.B."/>
            <person name="Bucks S."/>
            <person name="Chao H."/>
            <person name="Chevignon G."/>
            <person name="Christen J.M."/>
            <person name="Clarke D.F."/>
            <person name="Dittmer N.T."/>
            <person name="Ferguson L.C.F."/>
            <person name="Garavelou S."/>
            <person name="Gordon K.H.J."/>
            <person name="Gunaratna R.T."/>
            <person name="Han Y."/>
            <person name="Hauser F."/>
            <person name="He Y."/>
            <person name="Heidel-Fischer H."/>
            <person name="Hirsh A."/>
            <person name="Hu Y."/>
            <person name="Jiang H."/>
            <person name="Kalra D."/>
            <person name="Klinner C."/>
            <person name="Konig C."/>
            <person name="Kovar C."/>
            <person name="Kroll A.R."/>
            <person name="Kuwar S.S."/>
            <person name="Lee S.L."/>
            <person name="Lehman R."/>
            <person name="Li K."/>
            <person name="Li Z."/>
            <person name="Liang H."/>
            <person name="Lovelace S."/>
            <person name="Lu Z."/>
            <person name="Mansfield J.H."/>
            <person name="McCulloch K.J."/>
            <person name="Mathew T."/>
            <person name="Morton B."/>
            <person name="Muzny D.M."/>
            <person name="Neunemann D."/>
            <person name="Ongeri F."/>
            <person name="Pauchet Y."/>
            <person name="Pu L.L."/>
            <person name="Pyrousis I."/>
            <person name="Rao X.J."/>
            <person name="Redding A."/>
            <person name="Roesel C."/>
            <person name="Sanchez-Gracia A."/>
            <person name="Schaack S."/>
            <person name="Shukla A."/>
            <person name="Tetreau G."/>
            <person name="Wang Y."/>
            <person name="Xiong G.H."/>
            <person name="Traut W."/>
            <person name="Walsh T.K."/>
            <person name="Worley K.C."/>
            <person name="Wu D."/>
            <person name="Wu W."/>
            <person name="Wu Y.Q."/>
            <person name="Zhang X."/>
            <person name="Zou Z."/>
            <person name="Zucker H."/>
            <person name="Briscoe A.D."/>
            <person name="Burmester T."/>
            <person name="Clem R.J."/>
            <person name="Feyereisen R."/>
            <person name="Grimmelikhuijzen C.J.P."/>
            <person name="Hamodrakas S.J."/>
            <person name="Hansson B.S."/>
            <person name="Huguet E."/>
            <person name="Jermiin L.S."/>
            <person name="Lan Q."/>
            <person name="Lehman H.K."/>
            <person name="Lorenzen M."/>
            <person name="Merzendorfer H."/>
            <person name="Michalopoulos I."/>
            <person name="Morton D.B."/>
            <person name="Muthukrishnan S."/>
            <person name="Oakeshott J.G."/>
            <person name="Palmer W."/>
            <person name="Park Y."/>
            <person name="Passarelli A.L."/>
            <person name="Rozas J."/>
            <person name="Schwartz L.M."/>
            <person name="Smith W."/>
            <person name="Southgate A."/>
            <person name="Vilcinskas A."/>
            <person name="Vogt R."/>
            <person name="Wang P."/>
            <person name="Werren J."/>
            <person name="Yu X.Q."/>
            <person name="Zhou J.J."/>
            <person name="Brown S.J."/>
            <person name="Scherer S.E."/>
            <person name="Richards S."/>
            <person name="Blissard G.W."/>
        </authorList>
    </citation>
    <scope>NUCLEOTIDE SEQUENCE</scope>
</reference>
<evidence type="ECO:0000313" key="4">
    <source>
        <dbReference type="EMBL" id="KAG6461603.1"/>
    </source>
</evidence>
<feature type="transmembrane region" description="Helical" evidence="1">
    <location>
        <begin position="373"/>
        <end position="392"/>
    </location>
</feature>
<proteinExistence type="predicted"/>
<dbReference type="InterPro" id="IPR002656">
    <property type="entry name" value="Acyl_transf_3_dom"/>
</dbReference>
<feature type="transmembrane region" description="Helical" evidence="1">
    <location>
        <begin position="557"/>
        <end position="575"/>
    </location>
</feature>
<feature type="transmembrane region" description="Helical" evidence="1">
    <location>
        <begin position="399"/>
        <end position="419"/>
    </location>
</feature>
<feature type="transmembrane region" description="Helical" evidence="1">
    <location>
        <begin position="439"/>
        <end position="461"/>
    </location>
</feature>
<feature type="domain" description="Acyltransferase 3" evidence="3">
    <location>
        <begin position="220"/>
        <end position="579"/>
    </location>
</feature>
<evidence type="ECO:0000256" key="2">
    <source>
        <dbReference type="SAM" id="SignalP"/>
    </source>
</evidence>
<accession>A0A921ZQL2</accession>
<keyword evidence="5" id="KW-1185">Reference proteome</keyword>
<keyword evidence="1" id="KW-0472">Membrane</keyword>
<feature type="transmembrane region" description="Helical" evidence="1">
    <location>
        <begin position="308"/>
        <end position="328"/>
    </location>
</feature>
<dbReference type="InterPro" id="IPR052728">
    <property type="entry name" value="O2_lipid_transport_reg"/>
</dbReference>
<dbReference type="Pfam" id="PF01757">
    <property type="entry name" value="Acyl_transf_3"/>
    <property type="match status" value="1"/>
</dbReference>
<dbReference type="PANTHER" id="PTHR11161:SF0">
    <property type="entry name" value="O-ACYLTRANSFERASE LIKE PROTEIN"/>
    <property type="match status" value="1"/>
</dbReference>
<reference evidence="4" key="2">
    <citation type="submission" date="2020-12" db="EMBL/GenBank/DDBJ databases">
        <authorList>
            <person name="Kanost M."/>
        </authorList>
    </citation>
    <scope>NUCLEOTIDE SEQUENCE</scope>
</reference>
<feature type="signal peptide" evidence="2">
    <location>
        <begin position="1"/>
        <end position="19"/>
    </location>
</feature>
<keyword evidence="1" id="KW-0812">Transmembrane</keyword>
<feature type="transmembrane region" description="Helical" evidence="1">
    <location>
        <begin position="482"/>
        <end position="501"/>
    </location>
</feature>
<gene>
    <name evidence="4" type="ORF">O3G_MSEX012738</name>
</gene>
<dbReference type="AlphaFoldDB" id="A0A921ZQL2"/>
<feature type="transmembrane region" description="Helical" evidence="1">
    <location>
        <begin position="266"/>
        <end position="287"/>
    </location>
</feature>
<evidence type="ECO:0000259" key="3">
    <source>
        <dbReference type="Pfam" id="PF01757"/>
    </source>
</evidence>
<comment type="caution">
    <text evidence="4">The sequence shown here is derived from an EMBL/GenBank/DDBJ whole genome shotgun (WGS) entry which is preliminary data.</text>
</comment>
<protein>
    <recommendedName>
        <fullName evidence="3">Acyltransferase 3 domain-containing protein</fullName>
    </recommendedName>
</protein>
<keyword evidence="1" id="KW-1133">Transmembrane helix</keyword>
<feature type="chain" id="PRO_5037642230" description="Acyltransferase 3 domain-containing protein" evidence="2">
    <location>
        <begin position="20"/>
        <end position="646"/>
    </location>
</feature>
<organism evidence="4 5">
    <name type="scientific">Manduca sexta</name>
    <name type="common">Tobacco hawkmoth</name>
    <name type="synonym">Tobacco hornworm</name>
    <dbReference type="NCBI Taxonomy" id="7130"/>
    <lineage>
        <taxon>Eukaryota</taxon>
        <taxon>Metazoa</taxon>
        <taxon>Ecdysozoa</taxon>
        <taxon>Arthropoda</taxon>
        <taxon>Hexapoda</taxon>
        <taxon>Insecta</taxon>
        <taxon>Pterygota</taxon>
        <taxon>Neoptera</taxon>
        <taxon>Endopterygota</taxon>
        <taxon>Lepidoptera</taxon>
        <taxon>Glossata</taxon>
        <taxon>Ditrysia</taxon>
        <taxon>Bombycoidea</taxon>
        <taxon>Sphingidae</taxon>
        <taxon>Sphinginae</taxon>
        <taxon>Sphingini</taxon>
        <taxon>Manduca</taxon>
    </lineage>
</organism>